<feature type="compositionally biased region" description="Polar residues" evidence="1">
    <location>
        <begin position="464"/>
        <end position="474"/>
    </location>
</feature>
<feature type="region of interest" description="Disordered" evidence="1">
    <location>
        <begin position="704"/>
        <end position="726"/>
    </location>
</feature>
<feature type="compositionally biased region" description="Low complexity" evidence="1">
    <location>
        <begin position="132"/>
        <end position="143"/>
    </location>
</feature>
<reference evidence="2 3" key="1">
    <citation type="submission" date="2019-04" db="EMBL/GenBank/DDBJ databases">
        <title>High contiguity whole genome sequence and gene annotation resource for two Venturia nashicola isolates.</title>
        <authorList>
            <person name="Prokchorchik M."/>
            <person name="Won K."/>
            <person name="Lee Y."/>
            <person name="Choi E.D."/>
            <person name="Segonzac C."/>
            <person name="Sohn K.H."/>
        </authorList>
    </citation>
    <scope>NUCLEOTIDE SEQUENCE [LARGE SCALE GENOMIC DNA]</scope>
    <source>
        <strain evidence="2 3">PRI2</strain>
    </source>
</reference>
<feature type="region of interest" description="Disordered" evidence="1">
    <location>
        <begin position="1"/>
        <end position="44"/>
    </location>
</feature>
<protein>
    <submittedName>
        <fullName evidence="2">Uncharacterized protein</fullName>
    </submittedName>
</protein>
<evidence type="ECO:0000313" key="3">
    <source>
        <dbReference type="Proteomes" id="UP000298493"/>
    </source>
</evidence>
<evidence type="ECO:0000256" key="1">
    <source>
        <dbReference type="SAM" id="MobiDB-lite"/>
    </source>
</evidence>
<dbReference type="Proteomes" id="UP000298493">
    <property type="component" value="Unassembled WGS sequence"/>
</dbReference>
<feature type="compositionally biased region" description="Low complexity" evidence="1">
    <location>
        <begin position="522"/>
        <end position="537"/>
    </location>
</feature>
<proteinExistence type="predicted"/>
<feature type="region of interest" description="Disordered" evidence="1">
    <location>
        <begin position="132"/>
        <end position="153"/>
    </location>
</feature>
<feature type="compositionally biased region" description="Basic and acidic residues" evidence="1">
    <location>
        <begin position="10"/>
        <end position="19"/>
    </location>
</feature>
<sequence>MTSSPDYLMDEIRHEHGLDGEEEEEEEGDINTRAGPRSDKPLNEMTIRELNYLVTHLSYKSERRQQAAAELKQRPEYLKHAKSSVFATDKQLAMKNPVLTPPRSALQSSTTPIGPPPYNVGGVLRKPISQPLPQQQSAAPFSSTGPSRSSADNSKFLIPSCTVDLAQAENLIQRTLLHSIAYQSANLPSWHAPTTDPWAIPSPVGAQVPTDYVVAPAHDAKVFGDRTAFVPEQAWLAADNLPPAMGFIQYVTTRRRRGGPPRSFTNELPASISKEVEGWRLSYWFRRFPDVELKDIAERIMLQPGQIKRTKEELKLLCNQLSMRHQRWCEREGGFMFSRTSNTKVSSRQLEIIERSLLLNGFEGLERNTIWALDQSVGHMVQPMLKGVKNFLGSRCVAPQRAVLEPRVDAAFKMYIGVVKESRSRNLADWRDLERKNWPDTNEADEQEDNRSMRDNTENDVQMPHTQTTPSVRSHTVPPNYGASFNQANTAQQFVPIEDGESFPAQQLQTGELKSNTPPPLQQQLPVSQRPQQSQLSQGEVAYQQMKNYHGQSLGPIPHGLPLQPIIDTIPPFVNTLSSTRGPMNDMRPTMPGANMAAIAVIDNGIAEMMKWYDAKQSKDRNNFIVTQNHIFNQLISQGVPWGDAYAPGQQAVTQYTEAQRKSRMNFLQAHHVRQNASRFHQNGAQSERFNHPVVVDLISPDHVQLTPATPHTPPTPSKAPNPKRLRLSTSLSSAPTYQVKPVFAAQPHEPAARKIEINEKYDEDEDEDEEDEEYEDKEYQDEEYEEEENEDEALVSDDIFA</sequence>
<feature type="region of interest" description="Disordered" evidence="1">
    <location>
        <begin position="438"/>
        <end position="484"/>
    </location>
</feature>
<dbReference type="AlphaFoldDB" id="A0A4Z1P527"/>
<organism evidence="2 3">
    <name type="scientific">Venturia nashicola</name>
    <dbReference type="NCBI Taxonomy" id="86259"/>
    <lineage>
        <taxon>Eukaryota</taxon>
        <taxon>Fungi</taxon>
        <taxon>Dikarya</taxon>
        <taxon>Ascomycota</taxon>
        <taxon>Pezizomycotina</taxon>
        <taxon>Dothideomycetes</taxon>
        <taxon>Pleosporomycetidae</taxon>
        <taxon>Venturiales</taxon>
        <taxon>Venturiaceae</taxon>
        <taxon>Venturia</taxon>
    </lineage>
</organism>
<feature type="region of interest" description="Disordered" evidence="1">
    <location>
        <begin position="739"/>
        <end position="802"/>
    </location>
</feature>
<feature type="compositionally biased region" description="Polar residues" evidence="1">
    <location>
        <begin position="144"/>
        <end position="153"/>
    </location>
</feature>
<feature type="compositionally biased region" description="Acidic residues" evidence="1">
    <location>
        <begin position="762"/>
        <end position="802"/>
    </location>
</feature>
<accession>A0A4Z1P527</accession>
<comment type="caution">
    <text evidence="2">The sequence shown here is derived from an EMBL/GenBank/DDBJ whole genome shotgun (WGS) entry which is preliminary data.</text>
</comment>
<dbReference type="EMBL" id="SNSC02000019">
    <property type="protein sequence ID" value="TID15960.1"/>
    <property type="molecule type" value="Genomic_DNA"/>
</dbReference>
<feature type="compositionally biased region" description="Pro residues" evidence="1">
    <location>
        <begin position="711"/>
        <end position="720"/>
    </location>
</feature>
<gene>
    <name evidence="2" type="ORF">E6O75_ATG09018</name>
</gene>
<feature type="compositionally biased region" description="Acidic residues" evidence="1">
    <location>
        <begin position="20"/>
        <end position="29"/>
    </location>
</feature>
<feature type="region of interest" description="Disordered" evidence="1">
    <location>
        <begin position="511"/>
        <end position="537"/>
    </location>
</feature>
<feature type="compositionally biased region" description="Basic and acidic residues" evidence="1">
    <location>
        <begin position="751"/>
        <end position="761"/>
    </location>
</feature>
<name>A0A4Z1P527_9PEZI</name>
<evidence type="ECO:0000313" key="2">
    <source>
        <dbReference type="EMBL" id="TID15960.1"/>
    </source>
</evidence>
<keyword evidence="3" id="KW-1185">Reference proteome</keyword>
<dbReference type="OrthoDB" id="3938760at2759"/>